<dbReference type="PANTHER" id="PTHR19878">
    <property type="entry name" value="AUTOPHAGY PROTEIN 16-LIKE"/>
    <property type="match status" value="1"/>
</dbReference>
<dbReference type="Gene3D" id="2.130.10.10">
    <property type="entry name" value="YVTN repeat-like/Quinoprotein amine dehydrogenase"/>
    <property type="match status" value="2"/>
</dbReference>
<keyword evidence="5" id="KW-0175">Coiled coil</keyword>
<dbReference type="Pfam" id="PF08614">
    <property type="entry name" value="ATG16"/>
    <property type="match status" value="1"/>
</dbReference>
<proteinExistence type="inferred from homology"/>
<dbReference type="InterPro" id="IPR020472">
    <property type="entry name" value="WD40_PAC1"/>
</dbReference>
<dbReference type="InterPro" id="IPR013923">
    <property type="entry name" value="Autophagy-rel_prot_16_dom"/>
</dbReference>
<feature type="repeat" description="WD" evidence="4">
    <location>
        <begin position="339"/>
        <end position="380"/>
    </location>
</feature>
<feature type="repeat" description="WD" evidence="4">
    <location>
        <begin position="424"/>
        <end position="465"/>
    </location>
</feature>
<organism evidence="7">
    <name type="scientific">Lichtheimia ramosa</name>
    <dbReference type="NCBI Taxonomy" id="688394"/>
    <lineage>
        <taxon>Eukaryota</taxon>
        <taxon>Fungi</taxon>
        <taxon>Fungi incertae sedis</taxon>
        <taxon>Mucoromycota</taxon>
        <taxon>Mucoromycotina</taxon>
        <taxon>Mucoromycetes</taxon>
        <taxon>Mucorales</taxon>
        <taxon>Lichtheimiaceae</taxon>
        <taxon>Lichtheimia</taxon>
    </lineage>
</organism>
<dbReference type="Pfam" id="PF00400">
    <property type="entry name" value="WD40"/>
    <property type="match status" value="7"/>
</dbReference>
<evidence type="ECO:0000256" key="3">
    <source>
        <dbReference type="ARBA" id="ARBA00022737"/>
    </source>
</evidence>
<evidence type="ECO:0000313" key="7">
    <source>
        <dbReference type="EMBL" id="CDS02836.1"/>
    </source>
</evidence>
<dbReference type="PROSITE" id="PS00678">
    <property type="entry name" value="WD_REPEATS_1"/>
    <property type="match status" value="2"/>
</dbReference>
<dbReference type="PRINTS" id="PR00320">
    <property type="entry name" value="GPROTEINBRPT"/>
</dbReference>
<feature type="coiled-coil region" evidence="5">
    <location>
        <begin position="155"/>
        <end position="204"/>
    </location>
</feature>
<dbReference type="CDD" id="cd22887">
    <property type="entry name" value="Atg16_CCD"/>
    <property type="match status" value="1"/>
</dbReference>
<dbReference type="PROSITE" id="PS50082">
    <property type="entry name" value="WD_REPEATS_2"/>
    <property type="match status" value="6"/>
</dbReference>
<dbReference type="InterPro" id="IPR045160">
    <property type="entry name" value="ATG16"/>
</dbReference>
<feature type="repeat" description="WD" evidence="4">
    <location>
        <begin position="512"/>
        <end position="548"/>
    </location>
</feature>
<comment type="similarity">
    <text evidence="1">Belongs to the ATG16 family.</text>
</comment>
<keyword evidence="2 4" id="KW-0853">WD repeat</keyword>
<name>A0A077W6U5_9FUNG</name>
<dbReference type="Gene3D" id="1.20.5.170">
    <property type="match status" value="1"/>
</dbReference>
<dbReference type="AlphaFoldDB" id="A0A077W6U5"/>
<dbReference type="GO" id="GO:0000045">
    <property type="term" value="P:autophagosome assembly"/>
    <property type="evidence" value="ECO:0007669"/>
    <property type="project" value="InterPro"/>
</dbReference>
<dbReference type="SUPFAM" id="SSF50978">
    <property type="entry name" value="WD40 repeat-like"/>
    <property type="match status" value="1"/>
</dbReference>
<dbReference type="GO" id="GO:0043495">
    <property type="term" value="F:protein-membrane adaptor activity"/>
    <property type="evidence" value="ECO:0007669"/>
    <property type="project" value="TreeGrafter"/>
</dbReference>
<evidence type="ECO:0000259" key="6">
    <source>
        <dbReference type="Pfam" id="PF08614"/>
    </source>
</evidence>
<dbReference type="EMBL" id="LK023313">
    <property type="protein sequence ID" value="CDS02836.1"/>
    <property type="molecule type" value="Genomic_DNA"/>
</dbReference>
<keyword evidence="3" id="KW-0677">Repeat</keyword>
<dbReference type="CDD" id="cd00200">
    <property type="entry name" value="WD40"/>
    <property type="match status" value="1"/>
</dbReference>
<feature type="repeat" description="WD" evidence="4">
    <location>
        <begin position="297"/>
        <end position="338"/>
    </location>
</feature>
<protein>
    <recommendedName>
        <fullName evidence="6">Autophagy-related protein 16 domain-containing protein</fullName>
    </recommendedName>
</protein>
<dbReference type="PANTHER" id="PTHR19878:SF8">
    <property type="entry name" value="AUTOPHAGY-RELATED 16, ISOFORM F"/>
    <property type="match status" value="1"/>
</dbReference>
<dbReference type="GO" id="GO:0000421">
    <property type="term" value="C:autophagosome membrane"/>
    <property type="evidence" value="ECO:0007669"/>
    <property type="project" value="TreeGrafter"/>
</dbReference>
<evidence type="ECO:0000256" key="4">
    <source>
        <dbReference type="PROSITE-ProRule" id="PRU00221"/>
    </source>
</evidence>
<accession>A0A077W6U5</accession>
<dbReference type="OrthoDB" id="538223at2759"/>
<dbReference type="GO" id="GO:0034274">
    <property type="term" value="C:Atg12-Atg5-Atg16 complex"/>
    <property type="evidence" value="ECO:0007669"/>
    <property type="project" value="TreeGrafter"/>
</dbReference>
<feature type="repeat" description="WD" evidence="4">
    <location>
        <begin position="482"/>
        <end position="511"/>
    </location>
</feature>
<sequence>MSYREVILDQLVARNAREHVFHEMVVANQKLLHRLVDLQKNTTRLEAKVKRVQVQNDTLSRAAEYAQVQGSPESQQKLAELERRIHELNNERAELYKTQGSNAQRLVEMNDKLRIAEEKEKQNTTEIKRLTSTAKQLSAKCELQIEQLREKDVTIQIIHDELQALQLEMKTTEERNAKLKSENAQLLQRWLDKMNQEAEKMNEATEFYETFLEQARNAGKTVRKSGGKWIMQPSTSSNTGLSSTVIVPTKAFKKLKTDDAEVYCVRASTTGDMFAAGGAGKKIRIFDGKTGNHIVSLSGSLGAVTSIAFSATDELVLGASTDRSTRIWDLKTSRSRLTLTGHVGDVSSAEFTADTKRVVTGSYDRTVKLWDLQRGYCARTIFNFSSCNDLALVDAEGQTVVTGNLDSKLRVWDTRSGSCIKELGDIHKGQITSVSVSPDGSSLLTNSRDDTLKILDLRMYNVVATFKASTFHNGVNWSRSCYSPDGCYVAAGSENGILHVWNTKTQALEKAVQEHSGIICGVSWNPSGECLYTADKKKTICIWDTALH</sequence>
<reference evidence="7" key="1">
    <citation type="journal article" date="2014" name="Genome Announc.">
        <title>De novo whole-genome sequence and genome annotation of Lichtheimia ramosa.</title>
        <authorList>
            <person name="Linde J."/>
            <person name="Schwartze V."/>
            <person name="Binder U."/>
            <person name="Lass-Florl C."/>
            <person name="Voigt K."/>
            <person name="Horn F."/>
        </authorList>
    </citation>
    <scope>NUCLEOTIDE SEQUENCE</scope>
    <source>
        <strain evidence="7">JMRC FSU:6197</strain>
    </source>
</reference>
<feature type="coiled-coil region" evidence="5">
    <location>
        <begin position="28"/>
        <end position="98"/>
    </location>
</feature>
<feature type="repeat" description="WD" evidence="4">
    <location>
        <begin position="396"/>
        <end position="422"/>
    </location>
</feature>
<dbReference type="PROSITE" id="PS50294">
    <property type="entry name" value="WD_REPEATS_REGION"/>
    <property type="match status" value="3"/>
</dbReference>
<dbReference type="InterPro" id="IPR019775">
    <property type="entry name" value="WD40_repeat_CS"/>
</dbReference>
<evidence type="ECO:0000256" key="2">
    <source>
        <dbReference type="ARBA" id="ARBA00022574"/>
    </source>
</evidence>
<dbReference type="SMART" id="SM00320">
    <property type="entry name" value="WD40"/>
    <property type="match status" value="7"/>
</dbReference>
<dbReference type="InterPro" id="IPR036322">
    <property type="entry name" value="WD40_repeat_dom_sf"/>
</dbReference>
<evidence type="ECO:0000256" key="1">
    <source>
        <dbReference type="ARBA" id="ARBA00005331"/>
    </source>
</evidence>
<evidence type="ECO:0000256" key="5">
    <source>
        <dbReference type="SAM" id="Coils"/>
    </source>
</evidence>
<dbReference type="GO" id="GO:0034045">
    <property type="term" value="C:phagophore assembly site membrane"/>
    <property type="evidence" value="ECO:0007669"/>
    <property type="project" value="TreeGrafter"/>
</dbReference>
<dbReference type="InterPro" id="IPR015943">
    <property type="entry name" value="WD40/YVTN_repeat-like_dom_sf"/>
</dbReference>
<feature type="domain" description="Autophagy-related protein 16" evidence="6">
    <location>
        <begin position="7"/>
        <end position="202"/>
    </location>
</feature>
<dbReference type="InterPro" id="IPR001680">
    <property type="entry name" value="WD40_rpt"/>
</dbReference>
<gene>
    <name evidence="7" type="ORF">LRAMOSA00239</name>
</gene>